<dbReference type="AlphaFoldDB" id="A9V7G0"/>
<proteinExistence type="predicted"/>
<dbReference type="EMBL" id="CH991565">
    <property type="protein sequence ID" value="EDQ86507.1"/>
    <property type="molecule type" value="Genomic_DNA"/>
</dbReference>
<dbReference type="InterPro" id="IPR000182">
    <property type="entry name" value="GNAT_dom"/>
</dbReference>
<protein>
    <recommendedName>
        <fullName evidence="1">N-acetyltransferase domain-containing protein</fullName>
    </recommendedName>
</protein>
<accession>A9V7G0</accession>
<dbReference type="Gene3D" id="3.40.630.30">
    <property type="match status" value="1"/>
</dbReference>
<feature type="domain" description="N-acetyltransferase" evidence="1">
    <location>
        <begin position="167"/>
        <end position="300"/>
    </location>
</feature>
<dbReference type="InParanoid" id="A9V7G0"/>
<dbReference type="PROSITE" id="PS51186">
    <property type="entry name" value="GNAT"/>
    <property type="match status" value="1"/>
</dbReference>
<reference evidence="2 3" key="1">
    <citation type="journal article" date="2008" name="Nature">
        <title>The genome of the choanoflagellate Monosiga brevicollis and the origin of metazoans.</title>
        <authorList>
            <consortium name="JGI Sequencing"/>
            <person name="King N."/>
            <person name="Westbrook M.J."/>
            <person name="Young S.L."/>
            <person name="Kuo A."/>
            <person name="Abedin M."/>
            <person name="Chapman J."/>
            <person name="Fairclough S."/>
            <person name="Hellsten U."/>
            <person name="Isogai Y."/>
            <person name="Letunic I."/>
            <person name="Marr M."/>
            <person name="Pincus D."/>
            <person name="Putnam N."/>
            <person name="Rokas A."/>
            <person name="Wright K.J."/>
            <person name="Zuzow R."/>
            <person name="Dirks W."/>
            <person name="Good M."/>
            <person name="Goodstein D."/>
            <person name="Lemons D."/>
            <person name="Li W."/>
            <person name="Lyons J.B."/>
            <person name="Morris A."/>
            <person name="Nichols S."/>
            <person name="Richter D.J."/>
            <person name="Salamov A."/>
            <person name="Bork P."/>
            <person name="Lim W.A."/>
            <person name="Manning G."/>
            <person name="Miller W.T."/>
            <person name="McGinnis W."/>
            <person name="Shapiro H."/>
            <person name="Tjian R."/>
            <person name="Grigoriev I.V."/>
            <person name="Rokhsar D."/>
        </authorList>
    </citation>
    <scope>NUCLEOTIDE SEQUENCE [LARGE SCALE GENOMIC DNA]</scope>
    <source>
        <strain evidence="3">MX1 / ATCC 50154</strain>
    </source>
</reference>
<organism evidence="2 3">
    <name type="scientific">Monosiga brevicollis</name>
    <name type="common">Choanoflagellate</name>
    <dbReference type="NCBI Taxonomy" id="81824"/>
    <lineage>
        <taxon>Eukaryota</taxon>
        <taxon>Choanoflagellata</taxon>
        <taxon>Craspedida</taxon>
        <taxon>Salpingoecidae</taxon>
        <taxon>Monosiga</taxon>
    </lineage>
</organism>
<dbReference type="InterPro" id="IPR016181">
    <property type="entry name" value="Acyl_CoA_acyltransferase"/>
</dbReference>
<dbReference type="SUPFAM" id="SSF55729">
    <property type="entry name" value="Acyl-CoA N-acyltransferases (Nat)"/>
    <property type="match status" value="1"/>
</dbReference>
<name>A9V7G0_MONBE</name>
<dbReference type="GeneID" id="5893951"/>
<dbReference type="KEGG" id="mbr:MONBRDRAFT_10859"/>
<keyword evidence="3" id="KW-1185">Reference proteome</keyword>
<evidence type="ECO:0000313" key="2">
    <source>
        <dbReference type="EMBL" id="EDQ86507.1"/>
    </source>
</evidence>
<sequence>MAAIELELVTYDDAKAFAADVRPFLEQAPERYSGLLSLLEDLETYDTLPSTCFLGLATTASEGIAAIACQLSLWHGVQVVANERYGDDEVIDIFKIISDTMRQERMNIAMVWGTDRDANLFAHAMQESSWATGYRKFRNVHLHQLGEAGILTPEHLVPGSMELATIDDVQELARDYRHLAAEVLGAASTSMKPEEFENSLKHWIGRNMAYKYVYHGHTVALVTAARCTGNLCQINCVFTVPCYRNRGFGAMLLYEAVSHLTMERDFTNVLVRSTDDVTSRCYLQLGFEVVALLAGYLIQI</sequence>
<evidence type="ECO:0000259" key="1">
    <source>
        <dbReference type="PROSITE" id="PS51186"/>
    </source>
</evidence>
<dbReference type="Proteomes" id="UP000001357">
    <property type="component" value="Unassembled WGS sequence"/>
</dbReference>
<dbReference type="GO" id="GO:0016747">
    <property type="term" value="F:acyltransferase activity, transferring groups other than amino-acyl groups"/>
    <property type="evidence" value="ECO:0007669"/>
    <property type="project" value="InterPro"/>
</dbReference>
<evidence type="ECO:0000313" key="3">
    <source>
        <dbReference type="Proteomes" id="UP000001357"/>
    </source>
</evidence>
<gene>
    <name evidence="2" type="ORF">MONBRDRAFT_10859</name>
</gene>
<dbReference type="RefSeq" id="XP_001748620.1">
    <property type="nucleotide sequence ID" value="XM_001748568.1"/>
</dbReference>